<gene>
    <name evidence="11" type="ORF">CTOB1V02_LOCUS15228</name>
</gene>
<keyword evidence="6" id="KW-0862">Zinc</keyword>
<dbReference type="Gene3D" id="3.30.160.60">
    <property type="entry name" value="Classic Zinc Finger"/>
    <property type="match status" value="2"/>
</dbReference>
<protein>
    <submittedName>
        <fullName evidence="11">Uncharacterized protein</fullName>
    </submittedName>
</protein>
<dbReference type="Pfam" id="PF00096">
    <property type="entry name" value="zf-C2H2"/>
    <property type="match status" value="2"/>
</dbReference>
<feature type="non-terminal residue" evidence="11">
    <location>
        <position position="114"/>
    </location>
</feature>
<dbReference type="PROSITE" id="PS00028">
    <property type="entry name" value="ZINC_FINGER_C2H2_1"/>
    <property type="match status" value="2"/>
</dbReference>
<dbReference type="PANTHER" id="PTHR23235">
    <property type="entry name" value="KRUEPPEL-LIKE TRANSCRIPTION FACTOR"/>
    <property type="match status" value="1"/>
</dbReference>
<dbReference type="FunFam" id="3.30.160.60:FF:000557">
    <property type="entry name" value="zinc finger and SCAN domain-containing protein 29"/>
    <property type="match status" value="1"/>
</dbReference>
<keyword evidence="3" id="KW-0479">Metal-binding</keyword>
<dbReference type="GO" id="GO:0000981">
    <property type="term" value="F:DNA-binding transcription factor activity, RNA polymerase II-specific"/>
    <property type="evidence" value="ECO:0007669"/>
    <property type="project" value="TreeGrafter"/>
</dbReference>
<keyword evidence="9" id="KW-0539">Nucleus</keyword>
<evidence type="ECO:0000256" key="10">
    <source>
        <dbReference type="SAM" id="MobiDB-lite"/>
    </source>
</evidence>
<feature type="compositionally biased region" description="Basic and acidic residues" evidence="10">
    <location>
        <begin position="9"/>
        <end position="28"/>
    </location>
</feature>
<dbReference type="GO" id="GO:0000978">
    <property type="term" value="F:RNA polymerase II cis-regulatory region sequence-specific DNA binding"/>
    <property type="evidence" value="ECO:0007669"/>
    <property type="project" value="TreeGrafter"/>
</dbReference>
<evidence type="ECO:0000256" key="2">
    <source>
        <dbReference type="ARBA" id="ARBA00006991"/>
    </source>
</evidence>
<feature type="region of interest" description="Disordered" evidence="10">
    <location>
        <begin position="1"/>
        <end position="61"/>
    </location>
</feature>
<comment type="subcellular location">
    <subcellularLocation>
        <location evidence="1">Nucleus</location>
    </subcellularLocation>
</comment>
<dbReference type="InterPro" id="IPR036236">
    <property type="entry name" value="Znf_C2H2_sf"/>
</dbReference>
<dbReference type="GO" id="GO:0008270">
    <property type="term" value="F:zinc ion binding"/>
    <property type="evidence" value="ECO:0007669"/>
    <property type="project" value="UniProtKB-KW"/>
</dbReference>
<dbReference type="PROSITE" id="PS50157">
    <property type="entry name" value="ZINC_FINGER_C2H2_2"/>
    <property type="match status" value="2"/>
</dbReference>
<keyword evidence="7" id="KW-0805">Transcription regulation</keyword>
<evidence type="ECO:0000256" key="3">
    <source>
        <dbReference type="ARBA" id="ARBA00022723"/>
    </source>
</evidence>
<keyword evidence="4" id="KW-0677">Repeat</keyword>
<keyword evidence="8" id="KW-0804">Transcription</keyword>
<evidence type="ECO:0000256" key="7">
    <source>
        <dbReference type="ARBA" id="ARBA00023015"/>
    </source>
</evidence>
<evidence type="ECO:0000256" key="8">
    <source>
        <dbReference type="ARBA" id="ARBA00023163"/>
    </source>
</evidence>
<dbReference type="PANTHER" id="PTHR23235:SF120">
    <property type="entry name" value="KRUPPEL-LIKE FACTOR 15"/>
    <property type="match status" value="1"/>
</dbReference>
<organism evidence="11">
    <name type="scientific">Cyprideis torosa</name>
    <dbReference type="NCBI Taxonomy" id="163714"/>
    <lineage>
        <taxon>Eukaryota</taxon>
        <taxon>Metazoa</taxon>
        <taxon>Ecdysozoa</taxon>
        <taxon>Arthropoda</taxon>
        <taxon>Crustacea</taxon>
        <taxon>Oligostraca</taxon>
        <taxon>Ostracoda</taxon>
        <taxon>Podocopa</taxon>
        <taxon>Podocopida</taxon>
        <taxon>Cytherocopina</taxon>
        <taxon>Cytheroidea</taxon>
        <taxon>Cytherideidae</taxon>
        <taxon>Cyprideis</taxon>
    </lineage>
</organism>
<dbReference type="SUPFAM" id="SSF57667">
    <property type="entry name" value="beta-beta-alpha zinc fingers"/>
    <property type="match status" value="1"/>
</dbReference>
<dbReference type="GO" id="GO:0005634">
    <property type="term" value="C:nucleus"/>
    <property type="evidence" value="ECO:0007669"/>
    <property type="project" value="UniProtKB-SubCell"/>
</dbReference>
<dbReference type="EMBL" id="OB687827">
    <property type="protein sequence ID" value="CAD7237413.1"/>
    <property type="molecule type" value="Genomic_DNA"/>
</dbReference>
<evidence type="ECO:0000256" key="1">
    <source>
        <dbReference type="ARBA" id="ARBA00004123"/>
    </source>
</evidence>
<proteinExistence type="inferred from homology"/>
<evidence type="ECO:0000256" key="6">
    <source>
        <dbReference type="ARBA" id="ARBA00022833"/>
    </source>
</evidence>
<dbReference type="FunFam" id="3.30.160.60:FF:000193">
    <property type="entry name" value="Zinc finger protein 300"/>
    <property type="match status" value="1"/>
</dbReference>
<name>A0A7R8ZUF2_9CRUS</name>
<dbReference type="InterPro" id="IPR013087">
    <property type="entry name" value="Znf_C2H2_type"/>
</dbReference>
<reference evidence="11" key="1">
    <citation type="submission" date="2020-11" db="EMBL/GenBank/DDBJ databases">
        <authorList>
            <person name="Tran Van P."/>
        </authorList>
    </citation>
    <scope>NUCLEOTIDE SEQUENCE</scope>
</reference>
<dbReference type="OrthoDB" id="6375188at2759"/>
<feature type="compositionally biased region" description="Polar residues" evidence="10">
    <location>
        <begin position="29"/>
        <end position="41"/>
    </location>
</feature>
<sequence>MTDSSKLVDIQEPRLERPIIDGEAKEEASTSGESHVRQTSLESRKAKRKSSNGTTESKSARGHACLVCGKSFAGKHSLNIHERTHTGEKPFQCEFCKKMFSHLGNLTQHRRIHS</sequence>
<evidence type="ECO:0000256" key="5">
    <source>
        <dbReference type="ARBA" id="ARBA00022771"/>
    </source>
</evidence>
<accession>A0A7R8ZUF2</accession>
<comment type="similarity">
    <text evidence="2">Belongs to the krueppel C2H2-type zinc-finger protein family.</text>
</comment>
<dbReference type="AlphaFoldDB" id="A0A7R8ZUF2"/>
<dbReference type="SMART" id="SM00355">
    <property type="entry name" value="ZnF_C2H2"/>
    <property type="match status" value="2"/>
</dbReference>
<evidence type="ECO:0000256" key="9">
    <source>
        <dbReference type="ARBA" id="ARBA00023242"/>
    </source>
</evidence>
<evidence type="ECO:0000256" key="4">
    <source>
        <dbReference type="ARBA" id="ARBA00022737"/>
    </source>
</evidence>
<keyword evidence="5" id="KW-0863">Zinc-finger</keyword>
<evidence type="ECO:0000313" key="11">
    <source>
        <dbReference type="EMBL" id="CAD7237413.1"/>
    </source>
</evidence>